<proteinExistence type="predicted"/>
<gene>
    <name evidence="1" type="ORF">Asd1617_03179</name>
</gene>
<evidence type="ECO:0000313" key="2">
    <source>
        <dbReference type="Proteomes" id="UP000031647"/>
    </source>
</evidence>
<protein>
    <submittedName>
        <fullName evidence="1">Uncharacterized protein</fullName>
    </submittedName>
</protein>
<dbReference type="AlphaFoldDB" id="A0A0A6ZWI2"/>
<dbReference type="PATRIC" id="fig|754093.4.peg.3094"/>
<dbReference type="Proteomes" id="UP000031647">
    <property type="component" value="Chromosome"/>
</dbReference>
<dbReference type="EMBL" id="CP006736">
    <property type="protein sequence ID" value="AHA66006.1"/>
    <property type="molecule type" value="Genomic_DNA"/>
</dbReference>
<accession>A0A0A6ZWI2</accession>
<reference evidence="1 2" key="1">
    <citation type="submission" date="2013-09" db="EMBL/GenBank/DDBJ databases">
        <title>Comparative genomics of Sd1617 to representative strains in evaluating its pathogenesis.</title>
        <authorList>
            <person name="Aksomboon Vongsawan A."/>
            <person name="Kapatral V."/>
            <person name="Vaisvil B."/>
            <person name="Serichantalergs O."/>
            <person name="Hale T.L."/>
            <person name="Mason C.J."/>
        </authorList>
    </citation>
    <scope>NUCLEOTIDE SEQUENCE [LARGE SCALE GENOMIC DNA]</scope>
    <source>
        <strain evidence="1 2">1617</strain>
    </source>
</reference>
<dbReference type="HOGENOM" id="CLU_3342986_0_0_6"/>
<sequence length="39" mass="4397">MWSVTLTLADLTRFYIIEKCAQAAGHILAVWVIHLEAVL</sequence>
<dbReference type="KEGG" id="sdz:Asd1617_03179"/>
<organism evidence="1 2">
    <name type="scientific">Shigella dysenteriae 1617</name>
    <dbReference type="NCBI Taxonomy" id="754093"/>
    <lineage>
        <taxon>Bacteria</taxon>
        <taxon>Pseudomonadati</taxon>
        <taxon>Pseudomonadota</taxon>
        <taxon>Gammaproteobacteria</taxon>
        <taxon>Enterobacterales</taxon>
        <taxon>Enterobacteriaceae</taxon>
        <taxon>Shigella</taxon>
    </lineage>
</organism>
<evidence type="ECO:0000313" key="1">
    <source>
        <dbReference type="EMBL" id="AHA66006.1"/>
    </source>
</evidence>
<name>A0A0A6ZWI2_SHIDY</name>